<evidence type="ECO:0000313" key="3">
    <source>
        <dbReference type="Proteomes" id="UP000034681"/>
    </source>
</evidence>
<accession>A0A0M2PVC1</accession>
<evidence type="ECO:0000256" key="1">
    <source>
        <dbReference type="SAM" id="MobiDB-lite"/>
    </source>
</evidence>
<dbReference type="AlphaFoldDB" id="A0A0M2PVC1"/>
<dbReference type="OrthoDB" id="461196at2"/>
<proteinExistence type="predicted"/>
<gene>
    <name evidence="2" type="ORF">PROH_12155</name>
</gene>
<keyword evidence="3" id="KW-1185">Reference proteome</keyword>
<dbReference type="eggNOG" id="COG3271">
    <property type="taxonomic scope" value="Bacteria"/>
</dbReference>
<evidence type="ECO:0008006" key="4">
    <source>
        <dbReference type="Google" id="ProtNLM"/>
    </source>
</evidence>
<dbReference type="EMBL" id="AJTX02000004">
    <property type="protein sequence ID" value="KKJ00391.1"/>
    <property type="molecule type" value="Genomic_DNA"/>
</dbReference>
<dbReference type="STRING" id="317619.GCA_000332315_01220"/>
<organism evidence="2 3">
    <name type="scientific">Prochlorothrix hollandica PCC 9006 = CALU 1027</name>
    <dbReference type="NCBI Taxonomy" id="317619"/>
    <lineage>
        <taxon>Bacteria</taxon>
        <taxon>Bacillati</taxon>
        <taxon>Cyanobacteriota</taxon>
        <taxon>Cyanophyceae</taxon>
        <taxon>Prochlorotrichales</taxon>
        <taxon>Prochlorotrichaceae</taxon>
        <taxon>Prochlorothrix</taxon>
    </lineage>
</organism>
<sequence length="427" mass="45539">MTSNDWIHALLSDAGFNTGLSDTGLSDTGLSTSTAPIAAAPGHNAHPHPDPFPHPDPLSSFSLPVPESSPPLAAASHGVWHQYPCVMESTSATYTTHTGPFLSTDNGDPLAALLATLGASDHAAPPSAPTHHYSSDVPHPGTIVLGHPDQDMQTWHPQEAPYSCGLAAERSAIEALTHHPISETQLRQEAQALGLYNPHMGTAAEDFGRLIETHTGVGVESHLGGTIAELQQHLLQGEKVFVGVDPALGNHLPDPQPLNPAGHAGDPLGLHPHPSHLVQVVGLEMNLLDPHKSQVIINDPGNLSGQGLEIPVDQFQQALNTTHGFMASTVTHAPSPSAVHHLLSSENPDHLTFGCKVSWNDYSHRVDIDGDSSMYYRGHTFYWDYDRTKVAGTWNCNSHHAYTKNGVDLGYAATLSDAALLIVKQNN</sequence>
<reference evidence="2" key="1">
    <citation type="submission" date="2012-04" db="EMBL/GenBank/DDBJ databases">
        <authorList>
            <person name="Borisov I.G."/>
            <person name="Ivanikova N.V."/>
            <person name="Pinevich A.V."/>
        </authorList>
    </citation>
    <scope>NUCLEOTIDE SEQUENCE</scope>
    <source>
        <strain evidence="2">CALU 1027</strain>
    </source>
</reference>
<name>A0A0M2PVC1_PROHO</name>
<feature type="region of interest" description="Disordered" evidence="1">
    <location>
        <begin position="31"/>
        <end position="74"/>
    </location>
</feature>
<feature type="compositionally biased region" description="Low complexity" evidence="1">
    <location>
        <begin position="31"/>
        <end position="44"/>
    </location>
</feature>
<evidence type="ECO:0000313" key="2">
    <source>
        <dbReference type="EMBL" id="KKJ00391.1"/>
    </source>
</evidence>
<comment type="caution">
    <text evidence="2">The sequence shown here is derived from an EMBL/GenBank/DDBJ whole genome shotgun (WGS) entry which is preliminary data.</text>
</comment>
<feature type="region of interest" description="Disordered" evidence="1">
    <location>
        <begin position="121"/>
        <end position="145"/>
    </location>
</feature>
<protein>
    <recommendedName>
        <fullName evidence="4">Peptidase C39-like domain-containing protein</fullName>
    </recommendedName>
</protein>
<dbReference type="Proteomes" id="UP000034681">
    <property type="component" value="Unassembled WGS sequence"/>
</dbReference>
<dbReference type="RefSeq" id="WP_017711804.1">
    <property type="nucleotide sequence ID" value="NZ_KB235933.1"/>
</dbReference>